<evidence type="ECO:0000313" key="7">
    <source>
        <dbReference type="EMBL" id="MCQ6287261.1"/>
    </source>
</evidence>
<dbReference type="RefSeq" id="WP_000342253.1">
    <property type="nucleotide sequence ID" value="NZ_AP022857.1"/>
</dbReference>
<dbReference type="EMBL" id="WBPI01000010">
    <property type="protein sequence ID" value="KAB2449235.1"/>
    <property type="molecule type" value="Genomic_DNA"/>
</dbReference>
<evidence type="ECO:0000313" key="9">
    <source>
        <dbReference type="EMBL" id="OJS97538.1"/>
    </source>
</evidence>
<evidence type="ECO:0000313" key="41">
    <source>
        <dbReference type="Proteomes" id="UP000464780"/>
    </source>
</evidence>
<dbReference type="EMBL" id="LOMO01000300">
    <property type="protein sequence ID" value="KXY24074.1"/>
    <property type="molecule type" value="Genomic_DNA"/>
</dbReference>
<reference evidence="22 37" key="9">
    <citation type="journal article" date="2019" name="Environ. Microbiol.">
        <title>An active ?-lactamase is a part of an orchestrated cell wall stress resistance network of Bacillus subtilis and related rhizosphere species.</title>
        <authorList>
            <person name="Bucher T."/>
            <person name="Keren-Paz A."/>
            <person name="Hausser J."/>
            <person name="Olender T."/>
            <person name="Cytryn E."/>
            <person name="Kolodkin-Gal I."/>
        </authorList>
    </citation>
    <scope>NUCLEOTIDE SEQUENCE [LARGE SCALE GENOMIC DNA]</scope>
    <source>
        <strain evidence="22 37">I32</strain>
    </source>
</reference>
<dbReference type="EMBL" id="JYFW01000014">
    <property type="protein sequence ID" value="KMP19608.1"/>
    <property type="molecule type" value="Genomic_DNA"/>
</dbReference>
<reference evidence="3 24" key="1">
    <citation type="submission" date="2015-02" db="EMBL/GenBank/DDBJ databases">
        <title>Evolution of B. cereus sensu lato: Distribution, horizontal transfer and duplication of chromosomal virulence genes.</title>
        <authorList>
            <person name="Boehm M.-E."/>
            <person name="Huptas C."/>
            <person name="Krey V.M."/>
            <person name="Scherer S."/>
        </authorList>
    </citation>
    <scope>NUCLEOTIDE SEQUENCE [LARGE SCALE GENOMIC DNA]</scope>
    <source>
        <strain evidence="3 24">#17</strain>
    </source>
</reference>
<evidence type="ECO:0000313" key="17">
    <source>
        <dbReference type="EMBL" id="PGO79499.1"/>
    </source>
</evidence>
<dbReference type="Proteomes" id="UP000184161">
    <property type="component" value="Unassembled WGS sequence"/>
</dbReference>
<dbReference type="EMBL" id="NUAN01000279">
    <property type="protein sequence ID" value="PEN80674.1"/>
    <property type="molecule type" value="Genomic_DNA"/>
</dbReference>
<dbReference type="EMBL" id="JAEFBZ010000001">
    <property type="protein sequence ID" value="MBK1609117.1"/>
    <property type="molecule type" value="Genomic_DNA"/>
</dbReference>
<evidence type="ECO:0000313" key="43">
    <source>
        <dbReference type="Proteomes" id="UP000613452"/>
    </source>
</evidence>
<reference evidence="29 31" key="6">
    <citation type="submission" date="2017-09" db="EMBL/GenBank/DDBJ databases">
        <title>Large-scale bioinformatics analysis of Bacillus genomes uncovers conserved roles of natural products in bacterial physiology.</title>
        <authorList>
            <consortium name="Agbiome Team Llc"/>
            <person name="Bleich R.M."/>
            <person name="Kirk G.J."/>
            <person name="Santa Maria K.C."/>
            <person name="Allen S.E."/>
            <person name="Farag S."/>
            <person name="Shank E.A."/>
            <person name="Bowers A."/>
        </authorList>
    </citation>
    <scope>NUCLEOTIDE SEQUENCE [LARGE SCALE GENOMIC DNA]</scope>
    <source>
        <strain evidence="14 29">AFS020204</strain>
        <strain evidence="12 31">AFS027647</strain>
    </source>
</reference>
<evidence type="ECO:0000313" key="4">
    <source>
        <dbReference type="EMBL" id="KXY24074.1"/>
    </source>
</evidence>
<name>A0A063CFP7_BACCE</name>
<dbReference type="EMBL" id="QNGD03000002">
    <property type="protein sequence ID" value="RWQ76576.1"/>
    <property type="molecule type" value="Genomic_DNA"/>
</dbReference>
<reference evidence="10 27" key="4">
    <citation type="submission" date="2017-01" db="EMBL/GenBank/DDBJ databases">
        <title>Bacillus cereus isolates.</title>
        <authorList>
            <person name="Beno S.M."/>
        </authorList>
    </citation>
    <scope>NUCLEOTIDE SEQUENCE [LARGE SCALE GENOMIC DNA]</scope>
    <source>
        <strain evidence="10 27">FSL K6-1030</strain>
    </source>
</reference>
<reference evidence="7" key="15">
    <citation type="submission" date="2022-07" db="EMBL/GenBank/DDBJ databases">
        <title>Identification and characterization of Bacillus thuringiensis and other Bacillus cereus group isolates from spinach by whole genome sequencing.</title>
        <authorList>
            <person name="Zao X."/>
            <person name="Zervas A."/>
            <person name="Hendriks M."/>
            <person name="Rajkovic A."/>
            <person name="Van Overbeek L."/>
            <person name="Hendriksen N.B."/>
            <person name="Uyttendaele M."/>
        </authorList>
    </citation>
    <scope>NUCLEOTIDE SEQUENCE</scope>
    <source>
        <strain evidence="7">781001F-1</strain>
    </source>
</reference>
<evidence type="ECO:0000313" key="20">
    <source>
        <dbReference type="EMBL" id="QHV46272.1"/>
    </source>
</evidence>
<dbReference type="Proteomes" id="UP000464780">
    <property type="component" value="Chromosome"/>
</dbReference>
<evidence type="ECO:0000313" key="21">
    <source>
        <dbReference type="EMBL" id="RWQ76576.1"/>
    </source>
</evidence>
<protein>
    <submittedName>
        <fullName evidence="1 4">Spore coat protein</fullName>
    </submittedName>
</protein>
<evidence type="ECO:0000313" key="35">
    <source>
        <dbReference type="Proteomes" id="UP000226257"/>
    </source>
</evidence>
<evidence type="ECO:0000313" key="36">
    <source>
        <dbReference type="Proteomes" id="UP000253597"/>
    </source>
</evidence>
<reference evidence="8" key="16">
    <citation type="submission" date="2023-07" db="EMBL/GenBank/DDBJ databases">
        <title>Complete genome sequence of Bacillus cereus SRCM126073 isolated from soil.</title>
        <authorList>
            <person name="Yang H.-G."/>
            <person name="Ryu M.-S."/>
            <person name="Ha G.-S."/>
            <person name="Yang H.-J."/>
            <person name="Jeong D.-Y."/>
        </authorList>
    </citation>
    <scope>NUCLEOTIDE SEQUENCE</scope>
    <source>
        <strain evidence="8">SRCM126073</strain>
    </source>
</reference>
<dbReference type="EMBL" id="WBPB01000061">
    <property type="protein sequence ID" value="KAB2493798.1"/>
    <property type="molecule type" value="Genomic_DNA"/>
</dbReference>
<dbReference type="Proteomes" id="UP001197806">
    <property type="component" value="Unassembled WGS sequence"/>
</dbReference>
<dbReference type="Proteomes" id="UP000075476">
    <property type="component" value="Unassembled WGS sequence"/>
</dbReference>
<evidence type="ECO:0000313" key="31">
    <source>
        <dbReference type="Proteomes" id="UP000220691"/>
    </source>
</evidence>
<dbReference type="Proteomes" id="UP000308444">
    <property type="component" value="Unassembled WGS sequence"/>
</dbReference>
<dbReference type="Proteomes" id="UP000253597">
    <property type="component" value="Unassembled WGS sequence"/>
</dbReference>
<dbReference type="EMBL" id="NTQT01000047">
    <property type="protein sequence ID" value="PFC69758.1"/>
    <property type="molecule type" value="Genomic_DNA"/>
</dbReference>
<dbReference type="EMBL" id="NVMX01000010">
    <property type="protein sequence ID" value="PDZ99255.1"/>
    <property type="molecule type" value="Genomic_DNA"/>
</dbReference>
<evidence type="ECO:0000313" key="15">
    <source>
        <dbReference type="EMBL" id="PFK04645.1"/>
    </source>
</evidence>
<reference evidence="6" key="13">
    <citation type="submission" date="2020-08" db="EMBL/GenBank/DDBJ databases">
        <title>Fungal Genomes of the International Space Station.</title>
        <authorList>
            <person name="Seuylemezian A."/>
            <person name="Singh N.K."/>
            <person name="Wood J."/>
            <person name="Venkateswaran K."/>
        </authorList>
    </citation>
    <scope>NUCLEOTIDE SEQUENCE</scope>
    <source>
        <strain evidence="6">I2-B2</strain>
    </source>
</reference>
<dbReference type="Proteomes" id="UP000036243">
    <property type="component" value="Unassembled WGS sequence"/>
</dbReference>
<proteinExistence type="predicted"/>
<dbReference type="EMBL" id="CP031778">
    <property type="protein sequence ID" value="QDZ74095.1"/>
    <property type="molecule type" value="Genomic_DNA"/>
</dbReference>
<dbReference type="Proteomes" id="UP000220226">
    <property type="component" value="Unassembled WGS sequence"/>
</dbReference>
<evidence type="ECO:0000313" key="34">
    <source>
        <dbReference type="Proteomes" id="UP000224413"/>
    </source>
</evidence>
<dbReference type="AlphaFoldDB" id="A0A063CFP7"/>
<dbReference type="EMBL" id="MUAU01000195">
    <property type="protein sequence ID" value="OOR71541.1"/>
    <property type="molecule type" value="Genomic_DNA"/>
</dbReference>
<evidence type="ECO:0000313" key="14">
    <source>
        <dbReference type="EMBL" id="PFF52434.1"/>
    </source>
</evidence>
<evidence type="ECO:0000313" key="38">
    <source>
        <dbReference type="Proteomes" id="UP000309400"/>
    </source>
</evidence>
<dbReference type="Proteomes" id="UP000220210">
    <property type="component" value="Unassembled WGS sequence"/>
</dbReference>
<dbReference type="EMBL" id="NULI01000108">
    <property type="protein sequence ID" value="PGS77607.1"/>
    <property type="molecule type" value="Genomic_DNA"/>
</dbReference>
<dbReference type="Proteomes" id="UP000477920">
    <property type="component" value="Unassembled WGS sequence"/>
</dbReference>
<evidence type="ECO:0000313" key="27">
    <source>
        <dbReference type="Proteomes" id="UP000190641"/>
    </source>
</evidence>
<reference evidence="28 30" key="5">
    <citation type="submission" date="2017-09" db="EMBL/GenBank/DDBJ databases">
        <title>Large-scale bioinformatics analysis of Bacillus genomes uncovers conserved roles of natural products in bacterial physiology.</title>
        <authorList>
            <consortium name="Agbiome Team Llc"/>
            <person name="Bleich R.M."/>
            <person name="Grubbs K.J."/>
            <person name="Santa Maria K.C."/>
            <person name="Allen S.E."/>
            <person name="Farag S."/>
            <person name="Shank E.A."/>
            <person name="Bowers A."/>
        </authorList>
    </citation>
    <scope>NUCLEOTIDE SEQUENCE [LARGE SCALE GENOMIC DNA]</scope>
    <source>
        <strain evidence="13 30">AFS025165</strain>
        <strain evidence="18 33">AFS041711</strain>
        <strain evidence="17 32">AFS049141</strain>
        <strain evidence="16 35">AFS060282</strain>
        <strain evidence="15 34">AFS083741</strain>
        <strain evidence="11 28">AFS092789</strain>
    </source>
</reference>
<evidence type="ECO:0000313" key="40">
    <source>
        <dbReference type="Proteomes" id="UP000461739"/>
    </source>
</evidence>
<dbReference type="Proteomes" id="UP000224203">
    <property type="component" value="Unassembled WGS sequence"/>
</dbReference>
<evidence type="ECO:0000313" key="10">
    <source>
        <dbReference type="EMBL" id="OOR71541.1"/>
    </source>
</evidence>
<dbReference type="EMBL" id="JAUIQW010000001">
    <property type="protein sequence ID" value="MDN4874263.1"/>
    <property type="molecule type" value="Genomic_DNA"/>
</dbReference>
<evidence type="ECO:0000313" key="18">
    <source>
        <dbReference type="EMBL" id="PGS77607.1"/>
    </source>
</evidence>
<evidence type="ECO:0000313" key="32">
    <source>
        <dbReference type="Proteomes" id="UP000223834"/>
    </source>
</evidence>
<dbReference type="Proteomes" id="UP000223834">
    <property type="component" value="Unassembled WGS sequence"/>
</dbReference>
<gene>
    <name evidence="4" type="ORF">AT268_24080</name>
    <name evidence="9" type="ORF">BKK64_01525</name>
    <name evidence="10" type="ORF">BLX06_30170</name>
    <name evidence="20" type="ORF">C1N66_25330</name>
    <name evidence="13" type="ORF">CN290_30105</name>
    <name evidence="14" type="ORF">CN357_01505</name>
    <name evidence="12" type="ORF">CN553_29840</name>
    <name evidence="17" type="ORF">CN980_06300</name>
    <name evidence="18" type="ORF">COC69_19305</name>
    <name evidence="15" type="ORF">COI98_31615</name>
    <name evidence="16" type="ORF">COK98_04990</name>
    <name evidence="11" type="ORF">CON36_08815</name>
    <name evidence="19" type="ORF">D0437_13775</name>
    <name evidence="21" type="ORF">DR116_0003775</name>
    <name evidence="2" type="ORF">F8158_21425</name>
    <name evidence="1" type="ORF">F8165_18040</name>
    <name evidence="22" type="ORF">FC695_41720</name>
    <name evidence="23" type="ORF">FHG65_12125</name>
    <name evidence="6" type="ORF">H7U08_24870</name>
    <name evidence="5" type="ORF">JCR31_14490</name>
    <name evidence="7" type="ORF">NPM19_21715</name>
    <name evidence="8" type="ORF">QYM23_15650</name>
    <name evidence="3" type="ORF">TQ94_10100</name>
</gene>
<dbReference type="Proteomes" id="UP000219922">
    <property type="component" value="Unassembled WGS sequence"/>
</dbReference>
<evidence type="ECO:0000313" key="24">
    <source>
        <dbReference type="Proteomes" id="UP000036243"/>
    </source>
</evidence>
<dbReference type="Proteomes" id="UP000220691">
    <property type="component" value="Unassembled WGS sequence"/>
</dbReference>
<evidence type="ECO:0000313" key="12">
    <source>
        <dbReference type="EMBL" id="PEN80674.1"/>
    </source>
</evidence>
<evidence type="ECO:0000313" key="23">
    <source>
        <dbReference type="EMBL" id="TNB99449.1"/>
    </source>
</evidence>
<evidence type="ECO:0000313" key="30">
    <source>
        <dbReference type="Proteomes" id="UP000220226"/>
    </source>
</evidence>
<dbReference type="Proteomes" id="UP000321735">
    <property type="component" value="Chromosome"/>
</dbReference>
<evidence type="ECO:0000313" key="5">
    <source>
        <dbReference type="EMBL" id="MBK1609117.1"/>
    </source>
</evidence>
<sequence length="66" mass="7769">MDDLNKFSSFKFDKDQKNIIIDLLLSDIFNRHGINEEKLKNLSPEKKQQIKSIVSEIQSQVNNYLD</sequence>
<dbReference type="Proteomes" id="UP000309400">
    <property type="component" value="Unassembled WGS sequence"/>
</dbReference>
<dbReference type="EMBL" id="NUIQ01000050">
    <property type="protein sequence ID" value="PGO79499.1"/>
    <property type="molecule type" value="Genomic_DNA"/>
</dbReference>
<evidence type="ECO:0000313" key="42">
    <source>
        <dbReference type="Proteomes" id="UP000477920"/>
    </source>
</evidence>
<evidence type="ECO:0000313" key="6">
    <source>
        <dbReference type="EMBL" id="MBY0039738.1"/>
    </source>
</evidence>
<evidence type="ECO:0000313" key="29">
    <source>
        <dbReference type="Proteomes" id="UP000220210"/>
    </source>
</evidence>
<accession>A0A063CFP7</accession>
<dbReference type="EMBL" id="NUWJ01000404">
    <property type="protein sequence ID" value="PFK04645.1"/>
    <property type="molecule type" value="Genomic_DNA"/>
</dbReference>
<dbReference type="EMBL" id="NTSO01000001">
    <property type="protein sequence ID" value="PFF52434.1"/>
    <property type="molecule type" value="Genomic_DNA"/>
</dbReference>
<dbReference type="Proteomes" id="UP000224413">
    <property type="component" value="Unassembled WGS sequence"/>
</dbReference>
<evidence type="ECO:0000313" key="16">
    <source>
        <dbReference type="EMBL" id="PFV10221.1"/>
    </source>
</evidence>
<evidence type="ECO:0000313" key="19">
    <source>
        <dbReference type="EMBL" id="QDZ74095.1"/>
    </source>
</evidence>
<reference evidence="40 42" key="12">
    <citation type="submission" date="2019-10" db="EMBL/GenBank/DDBJ databases">
        <title>Bacillus from the desert of Cuatro Cinegas, Coahuila.</title>
        <authorList>
            <person name="Olmedo-Alvarez G."/>
            <person name="Saldana S."/>
            <person name="Barcelo D."/>
        </authorList>
    </citation>
    <scope>NUCLEOTIDE SEQUENCE [LARGE SCALE GENOMIC DNA]</scope>
    <source>
        <strain evidence="2 42">CH101a_3T</strain>
        <strain evidence="1 40">CH316_11T</strain>
    </source>
</reference>
<evidence type="ECO:0000313" key="1">
    <source>
        <dbReference type="EMBL" id="KAB2449235.1"/>
    </source>
</evidence>
<reference evidence="21 36" key="10">
    <citation type="submission" date="2019-01" db="EMBL/GenBank/DDBJ databases">
        <title>Draft genome sequence of heavy metal resistant Bacillus cereus NWUAB01.</title>
        <authorList>
            <person name="Babalola O."/>
            <person name="Aremu B.R."/>
            <person name="Ayangbenro A.S."/>
        </authorList>
    </citation>
    <scope>NUCLEOTIDE SEQUENCE [LARGE SCALE GENOMIC DNA]</scope>
    <source>
        <strain evidence="21 36">NWUAB01</strain>
    </source>
</reference>
<dbReference type="Proteomes" id="UP000613452">
    <property type="component" value="Unassembled WGS sequence"/>
</dbReference>
<evidence type="ECO:0000313" key="33">
    <source>
        <dbReference type="Proteomes" id="UP000224203"/>
    </source>
</evidence>
<evidence type="ECO:0000313" key="8">
    <source>
        <dbReference type="EMBL" id="MDN4874263.1"/>
    </source>
</evidence>
<evidence type="ECO:0000313" key="3">
    <source>
        <dbReference type="EMBL" id="KMP19608.1"/>
    </source>
</evidence>
<evidence type="ECO:0000313" key="2">
    <source>
        <dbReference type="EMBL" id="KAB2493798.1"/>
    </source>
</evidence>
<dbReference type="GeneID" id="301198413"/>
<dbReference type="EMBL" id="NVDQ01000010">
    <property type="protein sequence ID" value="PFV10221.1"/>
    <property type="molecule type" value="Genomic_DNA"/>
</dbReference>
<reference evidence="20 41" key="7">
    <citation type="submission" date="2018-03" db="EMBL/GenBank/DDBJ databases">
        <title>The complete genome of bacterial strain SGAir0260.</title>
        <authorList>
            <person name="Schuster S.C."/>
        </authorList>
    </citation>
    <scope>NUCLEOTIDE SEQUENCE [LARGE SCALE GENOMIC DNA]</scope>
    <source>
        <strain evidence="20 41">SGAir0260</strain>
    </source>
</reference>
<dbReference type="EMBL" id="CP028009">
    <property type="protein sequence ID" value="QHV46272.1"/>
    <property type="molecule type" value="Genomic_DNA"/>
</dbReference>
<reference evidence="19 39" key="8">
    <citation type="journal article" date="2019" name="Ecotoxicol. Environ. Saf.">
        <title>Microbial characterization of heavy metal resistant bacterial strains isolated from an electroplating wastewater treatment plant.</title>
        <authorList>
            <person name="Cai X."/>
            <person name="Zheng X."/>
            <person name="Zhang D."/>
            <person name="Iqbal W."/>
            <person name="Liu C."/>
            <person name="Yang B."/>
            <person name="Zhao X."/>
            <person name="Lu X."/>
            <person name="Mao Y."/>
        </authorList>
    </citation>
    <scope>NUCLEOTIDE SEQUENCE [LARGE SCALE GENOMIC DNA]</scope>
    <source>
        <strain evidence="19 39">Co1-1</strain>
    </source>
</reference>
<dbReference type="EMBL" id="MLYK01000005">
    <property type="protein sequence ID" value="OJS97538.1"/>
    <property type="molecule type" value="Genomic_DNA"/>
</dbReference>
<evidence type="ECO:0000313" key="25">
    <source>
        <dbReference type="Proteomes" id="UP000075476"/>
    </source>
</evidence>
<evidence type="ECO:0000313" key="39">
    <source>
        <dbReference type="Proteomes" id="UP000321735"/>
    </source>
</evidence>
<dbReference type="Proteomes" id="UP000190641">
    <property type="component" value="Unassembled WGS sequence"/>
</dbReference>
<dbReference type="Proteomes" id="UP000461739">
    <property type="component" value="Unassembled WGS sequence"/>
</dbReference>
<evidence type="ECO:0000313" key="28">
    <source>
        <dbReference type="Proteomes" id="UP000219922"/>
    </source>
</evidence>
<evidence type="ECO:0000313" key="22">
    <source>
        <dbReference type="EMBL" id="TKI82804.1"/>
    </source>
</evidence>
<dbReference type="EMBL" id="JANHEB010000037">
    <property type="protein sequence ID" value="MCQ6287261.1"/>
    <property type="molecule type" value="Genomic_DNA"/>
</dbReference>
<evidence type="ECO:0000313" key="13">
    <source>
        <dbReference type="EMBL" id="PFC69758.1"/>
    </source>
</evidence>
<evidence type="ECO:0000313" key="11">
    <source>
        <dbReference type="EMBL" id="PDZ99255.1"/>
    </source>
</evidence>
<dbReference type="EMBL" id="VDDR01000005">
    <property type="protein sequence ID" value="TNB99449.1"/>
    <property type="molecule type" value="Genomic_DNA"/>
</dbReference>
<keyword evidence="4" id="KW-0946">Virion</keyword>
<dbReference type="Proteomes" id="UP000226257">
    <property type="component" value="Unassembled WGS sequence"/>
</dbReference>
<dbReference type="EMBL" id="SZOH01004793">
    <property type="protein sequence ID" value="TKI82804.1"/>
    <property type="molecule type" value="Genomic_DNA"/>
</dbReference>
<dbReference type="OMA" id="FDKGQKN"/>
<reference evidence="5 43" key="14">
    <citation type="submission" date="2020-12" db="EMBL/GenBank/DDBJ databases">
        <title>Genome assembly for a thermostable protease producing Bacillus cereus MAKP1 strain isolated from chicken gut.</title>
        <authorList>
            <person name="Malaviya A."/>
        </authorList>
    </citation>
    <scope>NUCLEOTIDE SEQUENCE [LARGE SCALE GENOMIC DNA]</scope>
    <source>
        <strain evidence="5 43">MAKP1</strain>
    </source>
</reference>
<evidence type="ECO:0000313" key="37">
    <source>
        <dbReference type="Proteomes" id="UP000308444"/>
    </source>
</evidence>
<reference evidence="9 26" key="3">
    <citation type="submission" date="2016-10" db="EMBL/GenBank/DDBJ databases">
        <title>Draft Genome Sequence of one Bacillus cereus strain isolated from pooled breast milk.</title>
        <authorList>
            <person name="Woudstra C."/>
            <person name="Chamoin A."/>
            <person name="Gentil S."/>
            <person name="Rambeloson T."/>
            <person name="Delannoye S."/>
            <person name="Heinnekine J.A."/>
            <person name="Herbin S."/>
            <person name="Fach P."/>
        </authorList>
    </citation>
    <scope>NUCLEOTIDE SEQUENCE [LARGE SCALE GENOMIC DNA]</scope>
    <source>
        <strain evidence="9 26">16SBCL1279</strain>
    </source>
</reference>
<dbReference type="EMBL" id="JACLPZ010000040">
    <property type="protein sequence ID" value="MBY0039738.1"/>
    <property type="molecule type" value="Genomic_DNA"/>
</dbReference>
<dbReference type="SMR" id="A0A063CFP7"/>
<keyword evidence="4" id="KW-0167">Capsid protein</keyword>
<dbReference type="Proteomes" id="UP001175137">
    <property type="component" value="Unassembled WGS sequence"/>
</dbReference>
<organism evidence="4 25">
    <name type="scientific">Bacillus cereus</name>
    <dbReference type="NCBI Taxonomy" id="1396"/>
    <lineage>
        <taxon>Bacteria</taxon>
        <taxon>Bacillati</taxon>
        <taxon>Bacillota</taxon>
        <taxon>Bacilli</taxon>
        <taxon>Bacillales</taxon>
        <taxon>Bacillaceae</taxon>
        <taxon>Bacillus</taxon>
        <taxon>Bacillus cereus group</taxon>
    </lineage>
</organism>
<reference evidence="4 25" key="2">
    <citation type="submission" date="2015-12" db="EMBL/GenBank/DDBJ databases">
        <title>Bacillus cereus Group isolate.</title>
        <authorList>
            <person name="Kovac J."/>
        </authorList>
    </citation>
    <scope>NUCLEOTIDE SEQUENCE [LARGE SCALE GENOMIC DNA]</scope>
    <source>
        <strain evidence="4 25">FSL K6-0073</strain>
    </source>
</reference>
<evidence type="ECO:0000313" key="26">
    <source>
        <dbReference type="Proteomes" id="UP000184161"/>
    </source>
</evidence>
<dbReference type="Proteomes" id="UP001204643">
    <property type="component" value="Unassembled WGS sequence"/>
</dbReference>
<reference evidence="23 38" key="11">
    <citation type="submission" date="2019-06" db="EMBL/GenBank/DDBJ databases">
        <title>Biocontrol Bacillus strains from Vietnam.</title>
        <authorList>
            <person name="Borriss R."/>
            <person name="Lasch P."/>
            <person name="Thanh Tam L.T."/>
        </authorList>
    </citation>
    <scope>NUCLEOTIDE SEQUENCE [LARGE SCALE GENOMIC DNA]</scope>
    <source>
        <strain evidence="23 38">A8</strain>
    </source>
</reference>